<gene>
    <name evidence="1" type="ORF">PPENT_87.1.T0380127</name>
</gene>
<sequence>MINLIEKQIDKDSILQHIYKMNNYYPKQYELENSICNIRKYLSSFRIKYYVIYQKFLIQIERICIYQTFNKRRFNCLIYYCRQQGLKTIYQYKNSLKLDMIDKIFTFLRQELNKLKQFQLIYKTKLQKYFMSVVIKSMIIFQRIEINFHKVRFTYSLCSQLMIIKFKKYMYQSIRQIRIRVIGKYQKILRSENILEGENNFFQIRNKL</sequence>
<protein>
    <submittedName>
        <fullName evidence="1">Uncharacterized protein</fullName>
    </submittedName>
</protein>
<accession>A0A8S1UIQ9</accession>
<reference evidence="1" key="1">
    <citation type="submission" date="2021-01" db="EMBL/GenBank/DDBJ databases">
        <authorList>
            <consortium name="Genoscope - CEA"/>
            <person name="William W."/>
        </authorList>
    </citation>
    <scope>NUCLEOTIDE SEQUENCE</scope>
</reference>
<evidence type="ECO:0000313" key="1">
    <source>
        <dbReference type="EMBL" id="CAD8162566.1"/>
    </source>
</evidence>
<organism evidence="1 2">
    <name type="scientific">Paramecium pentaurelia</name>
    <dbReference type="NCBI Taxonomy" id="43138"/>
    <lineage>
        <taxon>Eukaryota</taxon>
        <taxon>Sar</taxon>
        <taxon>Alveolata</taxon>
        <taxon>Ciliophora</taxon>
        <taxon>Intramacronucleata</taxon>
        <taxon>Oligohymenophorea</taxon>
        <taxon>Peniculida</taxon>
        <taxon>Parameciidae</taxon>
        <taxon>Paramecium</taxon>
    </lineage>
</organism>
<proteinExistence type="predicted"/>
<keyword evidence="2" id="KW-1185">Reference proteome</keyword>
<comment type="caution">
    <text evidence="1">The sequence shown here is derived from an EMBL/GenBank/DDBJ whole genome shotgun (WGS) entry which is preliminary data.</text>
</comment>
<dbReference type="AlphaFoldDB" id="A0A8S1UIQ9"/>
<dbReference type="EMBL" id="CAJJDO010000038">
    <property type="protein sequence ID" value="CAD8162566.1"/>
    <property type="molecule type" value="Genomic_DNA"/>
</dbReference>
<name>A0A8S1UIQ9_9CILI</name>
<evidence type="ECO:0000313" key="2">
    <source>
        <dbReference type="Proteomes" id="UP000689195"/>
    </source>
</evidence>
<dbReference type="Proteomes" id="UP000689195">
    <property type="component" value="Unassembled WGS sequence"/>
</dbReference>